<reference evidence="2" key="1">
    <citation type="submission" date="2017-07" db="EMBL/GenBank/DDBJ databases">
        <title>Taro Niue Genome Assembly and Annotation.</title>
        <authorList>
            <person name="Atibalentja N."/>
            <person name="Keating K."/>
            <person name="Fields C.J."/>
        </authorList>
    </citation>
    <scope>NUCLEOTIDE SEQUENCE</scope>
    <source>
        <strain evidence="2">Niue_2</strain>
        <tissue evidence="2">Leaf</tissue>
    </source>
</reference>
<feature type="signal peptide" evidence="1">
    <location>
        <begin position="1"/>
        <end position="20"/>
    </location>
</feature>
<dbReference type="EMBL" id="NMUH01006159">
    <property type="protein sequence ID" value="MQM14609.1"/>
    <property type="molecule type" value="Genomic_DNA"/>
</dbReference>
<dbReference type="Proteomes" id="UP000652761">
    <property type="component" value="Unassembled WGS sequence"/>
</dbReference>
<dbReference type="AlphaFoldDB" id="A0A843WWE3"/>
<comment type="caution">
    <text evidence="2">The sequence shown here is derived from an EMBL/GenBank/DDBJ whole genome shotgun (WGS) entry which is preliminary data.</text>
</comment>
<accession>A0A843WWE3</accession>
<name>A0A843WWE3_COLES</name>
<proteinExistence type="predicted"/>
<keyword evidence="3" id="KW-1185">Reference proteome</keyword>
<sequence>MCFQLFCSCVASLQFSCARCGGLQLLLRRVSGECGRSLCSCHGGTGLRYAVVLAGAFWRVFLERCLGGSGGGSPRTCLLLQLCLLQCSL</sequence>
<evidence type="ECO:0000313" key="3">
    <source>
        <dbReference type="Proteomes" id="UP000652761"/>
    </source>
</evidence>
<feature type="chain" id="PRO_5032390497" description="Secreted protein" evidence="1">
    <location>
        <begin position="21"/>
        <end position="89"/>
    </location>
</feature>
<evidence type="ECO:0008006" key="4">
    <source>
        <dbReference type="Google" id="ProtNLM"/>
    </source>
</evidence>
<gene>
    <name evidence="2" type="ORF">Taro_047543</name>
</gene>
<protein>
    <recommendedName>
        <fullName evidence="4">Secreted protein</fullName>
    </recommendedName>
</protein>
<keyword evidence="1" id="KW-0732">Signal</keyword>
<organism evidence="2 3">
    <name type="scientific">Colocasia esculenta</name>
    <name type="common">Wild taro</name>
    <name type="synonym">Arum esculentum</name>
    <dbReference type="NCBI Taxonomy" id="4460"/>
    <lineage>
        <taxon>Eukaryota</taxon>
        <taxon>Viridiplantae</taxon>
        <taxon>Streptophyta</taxon>
        <taxon>Embryophyta</taxon>
        <taxon>Tracheophyta</taxon>
        <taxon>Spermatophyta</taxon>
        <taxon>Magnoliopsida</taxon>
        <taxon>Liliopsida</taxon>
        <taxon>Araceae</taxon>
        <taxon>Aroideae</taxon>
        <taxon>Colocasieae</taxon>
        <taxon>Colocasia</taxon>
    </lineage>
</organism>
<evidence type="ECO:0000256" key="1">
    <source>
        <dbReference type="SAM" id="SignalP"/>
    </source>
</evidence>
<evidence type="ECO:0000313" key="2">
    <source>
        <dbReference type="EMBL" id="MQM14609.1"/>
    </source>
</evidence>